<dbReference type="SUPFAM" id="SSF52943">
    <property type="entry name" value="ATP synthase (F1-ATPase), gamma subunit"/>
    <property type="match status" value="1"/>
</dbReference>
<evidence type="ECO:0000256" key="6">
    <source>
        <dbReference type="ARBA" id="ARBA00023065"/>
    </source>
</evidence>
<name>E1ICT9_9CHLR</name>
<dbReference type="InterPro" id="IPR023632">
    <property type="entry name" value="ATP_synth_F1_gsu_CS"/>
</dbReference>
<dbReference type="GO" id="GO:0005524">
    <property type="term" value="F:ATP binding"/>
    <property type="evidence" value="ECO:0007669"/>
    <property type="project" value="UniProtKB-UniRule"/>
</dbReference>
<comment type="subcellular location">
    <subcellularLocation>
        <location evidence="10">Cell membrane</location>
        <topology evidence="10">Peripheral membrane protein</topology>
    </subcellularLocation>
    <subcellularLocation>
        <location evidence="2">Membrane</location>
        <topology evidence="2">Peripheral membrane protein</topology>
    </subcellularLocation>
</comment>
<dbReference type="GO" id="GO:0042777">
    <property type="term" value="P:proton motive force-driven plasma membrane ATP synthesis"/>
    <property type="evidence" value="ECO:0007669"/>
    <property type="project" value="UniProtKB-UniRule"/>
</dbReference>
<dbReference type="HAMAP" id="MF_00815">
    <property type="entry name" value="ATP_synth_gamma_bact"/>
    <property type="match status" value="1"/>
</dbReference>
<comment type="similarity">
    <text evidence="3 10">Belongs to the ATPase gamma chain family.</text>
</comment>
<comment type="caution">
    <text evidence="11">The sequence shown here is derived from an EMBL/GenBank/DDBJ whole genome shotgun (WGS) entry which is preliminary data.</text>
</comment>
<evidence type="ECO:0000256" key="9">
    <source>
        <dbReference type="ARBA" id="ARBA00023310"/>
    </source>
</evidence>
<protein>
    <recommendedName>
        <fullName evidence="10">ATP synthase gamma chain</fullName>
    </recommendedName>
    <alternativeName>
        <fullName evidence="10">ATP synthase F1 sector gamma subunit</fullName>
    </alternativeName>
    <alternativeName>
        <fullName evidence="10">F-ATPase gamma subunit</fullName>
    </alternativeName>
</protein>
<dbReference type="NCBIfam" id="TIGR01146">
    <property type="entry name" value="ATPsyn_F1gamma"/>
    <property type="match status" value="1"/>
</dbReference>
<dbReference type="HOGENOM" id="CLU_050669_0_1_0"/>
<keyword evidence="6 10" id="KW-0406">Ion transport</keyword>
<evidence type="ECO:0000313" key="11">
    <source>
        <dbReference type="EMBL" id="EFO80994.1"/>
    </source>
</evidence>
<evidence type="ECO:0000256" key="1">
    <source>
        <dbReference type="ARBA" id="ARBA00003456"/>
    </source>
</evidence>
<keyword evidence="7 10" id="KW-0472">Membrane</keyword>
<dbReference type="Pfam" id="PF00231">
    <property type="entry name" value="ATP-synt"/>
    <property type="match status" value="1"/>
</dbReference>
<reference evidence="11 12" key="1">
    <citation type="journal article" date="2011" name="J. Bacteriol.">
        <title>Draft genome sequence of the anoxygenic filamentous phototrophic bacterium Oscillochloris trichoides subsp. DG-6.</title>
        <authorList>
            <person name="Kuznetsov B.B."/>
            <person name="Ivanovsky R.N."/>
            <person name="Keppen O.I."/>
            <person name="Sukhacheva M.V."/>
            <person name="Bumazhkin B.K."/>
            <person name="Patutina E.O."/>
            <person name="Beletsky A.V."/>
            <person name="Mardanov A.V."/>
            <person name="Baslerov R.V."/>
            <person name="Panteleeva A.N."/>
            <person name="Kolganova T.V."/>
            <person name="Ravin N.V."/>
            <person name="Skryabin K.G."/>
        </authorList>
    </citation>
    <scope>NUCLEOTIDE SEQUENCE [LARGE SCALE GENOMIC DNA]</scope>
    <source>
        <strain evidence="11 12">DG-6</strain>
    </source>
</reference>
<evidence type="ECO:0000256" key="7">
    <source>
        <dbReference type="ARBA" id="ARBA00023136"/>
    </source>
</evidence>
<dbReference type="Proteomes" id="UP000054010">
    <property type="component" value="Unassembled WGS sequence"/>
</dbReference>
<dbReference type="OrthoDB" id="9812769at2"/>
<comment type="function">
    <text evidence="1 10">Produces ATP from ADP in the presence of a proton gradient across the membrane. The gamma chain is believed to be important in regulating ATPase activity and the flow of protons through the CF(0) complex.</text>
</comment>
<evidence type="ECO:0000256" key="4">
    <source>
        <dbReference type="ARBA" id="ARBA00022448"/>
    </source>
</evidence>
<dbReference type="EMBL" id="ADVR01000031">
    <property type="protein sequence ID" value="EFO80994.1"/>
    <property type="molecule type" value="Genomic_DNA"/>
</dbReference>
<dbReference type="GO" id="GO:0045259">
    <property type="term" value="C:proton-transporting ATP synthase complex"/>
    <property type="evidence" value="ECO:0007669"/>
    <property type="project" value="UniProtKB-KW"/>
</dbReference>
<evidence type="ECO:0000256" key="10">
    <source>
        <dbReference type="HAMAP-Rule" id="MF_00815"/>
    </source>
</evidence>
<keyword evidence="10" id="KW-1003">Cell membrane</keyword>
<dbReference type="AlphaFoldDB" id="E1ICT9"/>
<dbReference type="PANTHER" id="PTHR11693:SF22">
    <property type="entry name" value="ATP SYNTHASE SUBUNIT GAMMA, MITOCHONDRIAL"/>
    <property type="match status" value="1"/>
</dbReference>
<dbReference type="Gene3D" id="3.40.1380.10">
    <property type="match status" value="1"/>
</dbReference>
<dbReference type="InterPro" id="IPR035968">
    <property type="entry name" value="ATP_synth_F1_ATPase_gsu"/>
</dbReference>
<dbReference type="PRINTS" id="PR00126">
    <property type="entry name" value="ATPASEGAMMA"/>
</dbReference>
<dbReference type="STRING" id="765420.OSCT_1157"/>
<keyword evidence="8 10" id="KW-0139">CF(1)</keyword>
<dbReference type="PANTHER" id="PTHR11693">
    <property type="entry name" value="ATP SYNTHASE GAMMA CHAIN"/>
    <property type="match status" value="1"/>
</dbReference>
<proteinExistence type="inferred from homology"/>
<dbReference type="GO" id="GO:0046933">
    <property type="term" value="F:proton-transporting ATP synthase activity, rotational mechanism"/>
    <property type="evidence" value="ECO:0007669"/>
    <property type="project" value="UniProtKB-UniRule"/>
</dbReference>
<organism evidence="11 12">
    <name type="scientific">Oscillochloris trichoides DG-6</name>
    <dbReference type="NCBI Taxonomy" id="765420"/>
    <lineage>
        <taxon>Bacteria</taxon>
        <taxon>Bacillati</taxon>
        <taxon>Chloroflexota</taxon>
        <taxon>Chloroflexia</taxon>
        <taxon>Chloroflexales</taxon>
        <taxon>Chloroflexineae</taxon>
        <taxon>Oscillochloridaceae</taxon>
        <taxon>Oscillochloris</taxon>
    </lineage>
</organism>
<keyword evidence="12" id="KW-1185">Reference proteome</keyword>
<dbReference type="PROSITE" id="PS00153">
    <property type="entry name" value="ATPASE_GAMMA"/>
    <property type="match status" value="1"/>
</dbReference>
<dbReference type="GO" id="GO:0005886">
    <property type="term" value="C:plasma membrane"/>
    <property type="evidence" value="ECO:0007669"/>
    <property type="project" value="UniProtKB-SubCell"/>
</dbReference>
<keyword evidence="5 10" id="KW-0375">Hydrogen ion transport</keyword>
<evidence type="ECO:0000256" key="2">
    <source>
        <dbReference type="ARBA" id="ARBA00004170"/>
    </source>
</evidence>
<evidence type="ECO:0000256" key="8">
    <source>
        <dbReference type="ARBA" id="ARBA00023196"/>
    </source>
</evidence>
<dbReference type="CDD" id="cd12151">
    <property type="entry name" value="F1-ATPase_gamma"/>
    <property type="match status" value="1"/>
</dbReference>
<gene>
    <name evidence="10" type="primary">atpG</name>
    <name evidence="11" type="ORF">OSCT_1157</name>
</gene>
<evidence type="ECO:0000256" key="5">
    <source>
        <dbReference type="ARBA" id="ARBA00022781"/>
    </source>
</evidence>
<dbReference type="NCBIfam" id="NF010709">
    <property type="entry name" value="PRK14111.1"/>
    <property type="match status" value="1"/>
</dbReference>
<keyword evidence="4 10" id="KW-0813">Transport</keyword>
<dbReference type="Gene3D" id="1.10.287.80">
    <property type="entry name" value="ATP synthase, gamma subunit, helix hairpin domain"/>
    <property type="match status" value="1"/>
</dbReference>
<dbReference type="InterPro" id="IPR000131">
    <property type="entry name" value="ATP_synth_F1_gsu"/>
</dbReference>
<keyword evidence="9 10" id="KW-0066">ATP synthesis</keyword>
<accession>E1ICT9</accession>
<sequence length="290" mass="32035">MASSREIKRRIRSVKNVAQITRAMEMVAASKMRRAQRNVLAARPYADRMRDLIGELTVRVVGSAKKGSLLEKRSQVRRVGLIVVTPDRGLCGSLIANVVRRATRFILDQRAMGREVDVFTYGKKGRDFIVRAGYPLAGEMVKIGDAPKIEDILGVAIQAVKGFESGRYDELYIVYSEYINTLVQRATIKQLAPVEAPAPASGARADFTYEPSQEEVLTEVLPRYVESQIYQAILESIASFYSAQMVAMRNATKSAKDLVKELTLTFNKARQAAITKEVSEIASGAAALAE</sequence>
<evidence type="ECO:0000313" key="12">
    <source>
        <dbReference type="Proteomes" id="UP000054010"/>
    </source>
</evidence>
<comment type="subunit">
    <text evidence="10">F-type ATPases have 2 components, CF(1) - the catalytic core - and CF(0) - the membrane proton channel. CF(1) has five subunits: alpha(3), beta(3), gamma(1), delta(1), epsilon(1). CF(0) has three main subunits: a, b and c.</text>
</comment>
<dbReference type="eggNOG" id="COG0224">
    <property type="taxonomic scope" value="Bacteria"/>
</dbReference>
<evidence type="ECO:0000256" key="3">
    <source>
        <dbReference type="ARBA" id="ARBA00007681"/>
    </source>
</evidence>